<dbReference type="Pfam" id="PF01458">
    <property type="entry name" value="SUFBD_core"/>
    <property type="match status" value="1"/>
</dbReference>
<feature type="domain" description="SUF system FeS cluster assembly SufBD core" evidence="1">
    <location>
        <begin position="97"/>
        <end position="314"/>
    </location>
</feature>
<dbReference type="GO" id="GO:0016226">
    <property type="term" value="P:iron-sulfur cluster assembly"/>
    <property type="evidence" value="ECO:0007669"/>
    <property type="project" value="InterPro"/>
</dbReference>
<gene>
    <name evidence="2" type="ORF">ENL19_02710</name>
</gene>
<sequence length="317" mass="34826">MNIDYSKEFQAIVEAYEKAGGDSKGILDSHFGSLVISGDKVLAKNEITGLVIKTRKIKDGVAVKVYVEDGINLGFPVHLCFGMLPKEGRQVIRSEFFIGKNSKVNFISHCSFPNAKHIVHIMDSKAHISAGGEMKYTETHFHSMSGGVEVFPKLRGEIGNGGRLYEEFKLVIGRVGLLKIDYEVEQGKKSICELNTKIFGKKDDKIEVREAIHLNGDHANGMAKSRLVLKDKAYGYVLGEIEGNAPYSRGHTDCEEIIQGEGAVAESTPAISVRNHLAKVTHEASIGRIDKKELETLMARGLTEDEAVDVIVEGILK</sequence>
<accession>A0A7C5HNU3</accession>
<dbReference type="AlphaFoldDB" id="A0A7C5HNU3"/>
<reference evidence="2" key="1">
    <citation type="journal article" date="2020" name="mSystems">
        <title>Genome- and Community-Level Interaction Insights into Carbon Utilization and Element Cycling Functions of Hydrothermarchaeota in Hydrothermal Sediment.</title>
        <authorList>
            <person name="Zhou Z."/>
            <person name="Liu Y."/>
            <person name="Xu W."/>
            <person name="Pan J."/>
            <person name="Luo Z.H."/>
            <person name="Li M."/>
        </authorList>
    </citation>
    <scope>NUCLEOTIDE SEQUENCE [LARGE SCALE GENOMIC DNA]</scope>
    <source>
        <strain evidence="2">HyVt-74</strain>
    </source>
</reference>
<organism evidence="2">
    <name type="scientific">candidate division WOR-3 bacterium</name>
    <dbReference type="NCBI Taxonomy" id="2052148"/>
    <lineage>
        <taxon>Bacteria</taxon>
        <taxon>Bacteria division WOR-3</taxon>
    </lineage>
</organism>
<dbReference type="Proteomes" id="UP000886110">
    <property type="component" value="Unassembled WGS sequence"/>
</dbReference>
<comment type="caution">
    <text evidence="2">The sequence shown here is derived from an EMBL/GenBank/DDBJ whole genome shotgun (WGS) entry which is preliminary data.</text>
</comment>
<dbReference type="InterPro" id="IPR000825">
    <property type="entry name" value="SUF_FeS_clus_asmbl_SufBD_core"/>
</dbReference>
<protein>
    <submittedName>
        <fullName evidence="2">SufD family Fe-S cluster assembly protein</fullName>
    </submittedName>
</protein>
<dbReference type="SUPFAM" id="SSF101960">
    <property type="entry name" value="Stabilizer of iron transporter SufD"/>
    <property type="match status" value="1"/>
</dbReference>
<dbReference type="InterPro" id="IPR055346">
    <property type="entry name" value="Fe-S_cluster_assembly_SufBD"/>
</dbReference>
<name>A0A7C5HNU3_UNCW3</name>
<dbReference type="EMBL" id="DRTB01000205">
    <property type="protein sequence ID" value="HHE04956.1"/>
    <property type="molecule type" value="Genomic_DNA"/>
</dbReference>
<dbReference type="InterPro" id="IPR037284">
    <property type="entry name" value="SUF_FeS_clus_asmbl_SufBD_sf"/>
</dbReference>
<evidence type="ECO:0000313" key="2">
    <source>
        <dbReference type="EMBL" id="HHE04956.1"/>
    </source>
</evidence>
<proteinExistence type="predicted"/>
<dbReference type="PANTHER" id="PTHR30508">
    <property type="entry name" value="FES CLUSTER ASSEMBLY PROTEIN SUF"/>
    <property type="match status" value="1"/>
</dbReference>
<evidence type="ECO:0000259" key="1">
    <source>
        <dbReference type="Pfam" id="PF01458"/>
    </source>
</evidence>
<dbReference type="PANTHER" id="PTHR30508:SF6">
    <property type="entry name" value="UPF0051 PROTEIN MJ0034"/>
    <property type="match status" value="1"/>
</dbReference>